<dbReference type="Proteomes" id="UP000663586">
    <property type="component" value="Chromosome"/>
</dbReference>
<name>A0A897ML53_9EURY</name>
<evidence type="ECO:0000313" key="2">
    <source>
        <dbReference type="Proteomes" id="UP000663586"/>
    </source>
</evidence>
<reference evidence="1" key="1">
    <citation type="submission" date="2020-11" db="EMBL/GenBank/DDBJ databases">
        <title>Carbohydrate-dependent, anaerobic sulfur respiration: A novel catabolism in halophilic archaea.</title>
        <authorList>
            <person name="Sorokin D.Y."/>
            <person name="Messina E."/>
            <person name="Smedile F."/>
            <person name="La Cono V."/>
            <person name="Hallsworth J.E."/>
            <person name="Yakimov M.M."/>
        </authorList>
    </citation>
    <scope>NUCLEOTIDE SEQUENCE</scope>
    <source>
        <strain evidence="1">AArc-S</strain>
    </source>
</reference>
<proteinExistence type="predicted"/>
<keyword evidence="2" id="KW-1185">Reference proteome</keyword>
<dbReference type="Pfam" id="PF25252">
    <property type="entry name" value="DUF7854"/>
    <property type="match status" value="1"/>
</dbReference>
<dbReference type="InterPro" id="IPR057176">
    <property type="entry name" value="DUF7854"/>
</dbReference>
<dbReference type="KEGG" id="hara:AArcS_0067"/>
<sequence>MDRISAIRNVEDALAAFEDGTVDLTTTEERVLAAVRTYATDYEGEATAAYRVQPISRQEPVVVVAASPDEAVERATSILGENVVAESVERI</sequence>
<dbReference type="RefSeq" id="WP_238478439.1">
    <property type="nucleotide sequence ID" value="NZ_CP064786.1"/>
</dbReference>
<evidence type="ECO:0000313" key="1">
    <source>
        <dbReference type="EMBL" id="QSG01307.1"/>
    </source>
</evidence>
<accession>A0A897ML53</accession>
<organism evidence="1 2">
    <name type="scientific">Natranaeroarchaeum sulfidigenes</name>
    <dbReference type="NCBI Taxonomy" id="2784880"/>
    <lineage>
        <taxon>Archaea</taxon>
        <taxon>Methanobacteriati</taxon>
        <taxon>Methanobacteriota</taxon>
        <taxon>Stenosarchaea group</taxon>
        <taxon>Halobacteria</taxon>
        <taxon>Halobacteriales</taxon>
        <taxon>Natronoarchaeaceae</taxon>
        <taxon>Natranaeroarchaeum</taxon>
    </lineage>
</organism>
<dbReference type="EMBL" id="CP064786">
    <property type="protein sequence ID" value="QSG01307.1"/>
    <property type="molecule type" value="Genomic_DNA"/>
</dbReference>
<dbReference type="GeneID" id="70683454"/>
<dbReference type="AlphaFoldDB" id="A0A897ML53"/>
<gene>
    <name evidence="1" type="ORF">AArcS_0067</name>
</gene>
<protein>
    <submittedName>
        <fullName evidence="1">Uncharacterized protein</fullName>
    </submittedName>
</protein>